<dbReference type="Pfam" id="PF13962">
    <property type="entry name" value="PGG"/>
    <property type="match status" value="5"/>
</dbReference>
<feature type="transmembrane region" description="Helical" evidence="1">
    <location>
        <begin position="186"/>
        <end position="205"/>
    </location>
</feature>
<keyword evidence="1" id="KW-0812">Transmembrane</keyword>
<accession>A0A8T0U7D1</accession>
<feature type="transmembrane region" description="Helical" evidence="1">
    <location>
        <begin position="132"/>
        <end position="155"/>
    </location>
</feature>
<name>A0A8T0U7D1_PANVG</name>
<feature type="domain" description="PGG" evidence="2">
    <location>
        <begin position="12"/>
        <end position="129"/>
    </location>
</feature>
<feature type="transmembrane region" description="Helical" evidence="1">
    <location>
        <begin position="729"/>
        <end position="750"/>
    </location>
</feature>
<feature type="transmembrane region" description="Helical" evidence="1">
    <location>
        <begin position="106"/>
        <end position="126"/>
    </location>
</feature>
<feature type="domain" description="PGG" evidence="2">
    <location>
        <begin position="349"/>
        <end position="423"/>
    </location>
</feature>
<dbReference type="EMBL" id="CM029042">
    <property type="protein sequence ID" value="KAG2616654.1"/>
    <property type="molecule type" value="Genomic_DNA"/>
</dbReference>
<feature type="domain" description="PGG" evidence="2">
    <location>
        <begin position="443"/>
        <end position="548"/>
    </location>
</feature>
<feature type="transmembrane region" description="Helical" evidence="1">
    <location>
        <begin position="352"/>
        <end position="371"/>
    </location>
</feature>
<feature type="transmembrane region" description="Helical" evidence="1">
    <location>
        <begin position="665"/>
        <end position="689"/>
    </location>
</feature>
<feature type="transmembrane region" description="Helical" evidence="1">
    <location>
        <begin position="19"/>
        <end position="36"/>
    </location>
</feature>
<feature type="transmembrane region" description="Helical" evidence="1">
    <location>
        <begin position="293"/>
        <end position="312"/>
    </location>
</feature>
<keyword evidence="4" id="KW-1185">Reference proteome</keyword>
<sequence>MASPQFQEPPEWEYGLRKYLLLLATVMATVTYSAGFNPPGGVWQDTDAAAGHLAGDPILRATSYWRYITFIYCNALAFVSSLFAMVLYLLLAILHEHEKLGVGLIVPLRSLMASDLLGLMLAYAAATCRDTFTIVSCSVIVGAALLYLAVSWVLASSGDDQDSRSGGDLSPIVQGKKKDLQQEEGIRKVLMVLATFAVSVTYASGMSTPGGFWDTAEGGHHPGYAILRDRHRARLSAFFVCNTAAFVASLLVLVMLLFQKLRLRAASRGTYGCILVSLVGLVGAYAAGSSRGVGATAYVLVLLIVAAGLVWVPWRQVVMKFYEGCYLLCLGRRPTYSDHGEMQSERTLIKSARNLVLLLATFATAITYQAGLHPPGGLWQQDSRDGHLAGDPILLATNARRDVSTSIDVMAMAAAVMVYVVIHVIFFPPPTLDHRNDDERELVRKTRKLLYLLATLATTLTYQTGLTPPSGSWPSGQHAGDPVLLDNRPRRYKIFFYCNCLTFTLSMAIMILLVNPHLYTPAIQSHALSVCMVAGLSAVTGAYAAGSTQDFKTSLGVLLPLALVISTLGVFFVLKVMEKRRGQEVNMWKEFEDSQRLATPPTEDDVRTKDLHATRKYLMLLGVLLASITYQAGLDPPGGIWQHSGDGHDAGNPVMQHNRRRQYLAFFYTNSTSFGASVIAIAVLLHQWLQNDEGWTGYQRRVMYTIIELDLLALLGAYVAGSSRDWKPWLYILAPAIIIPIPAVLAISAMRRPRRRRPPPPGLQI</sequence>
<feature type="transmembrane region" description="Helical" evidence="1">
    <location>
        <begin position="494"/>
        <end position="514"/>
    </location>
</feature>
<organism evidence="3 4">
    <name type="scientific">Panicum virgatum</name>
    <name type="common">Blackwell switchgrass</name>
    <dbReference type="NCBI Taxonomy" id="38727"/>
    <lineage>
        <taxon>Eukaryota</taxon>
        <taxon>Viridiplantae</taxon>
        <taxon>Streptophyta</taxon>
        <taxon>Embryophyta</taxon>
        <taxon>Tracheophyta</taxon>
        <taxon>Spermatophyta</taxon>
        <taxon>Magnoliopsida</taxon>
        <taxon>Liliopsida</taxon>
        <taxon>Poales</taxon>
        <taxon>Poaceae</taxon>
        <taxon>PACMAD clade</taxon>
        <taxon>Panicoideae</taxon>
        <taxon>Panicodae</taxon>
        <taxon>Paniceae</taxon>
        <taxon>Panicinae</taxon>
        <taxon>Panicum</taxon>
        <taxon>Panicum sect. Hiantes</taxon>
    </lineage>
</organism>
<comment type="caution">
    <text evidence="3">The sequence shown here is derived from an EMBL/GenBank/DDBJ whole genome shotgun (WGS) entry which is preliminary data.</text>
</comment>
<keyword evidence="1" id="KW-1133">Transmembrane helix</keyword>
<evidence type="ECO:0000256" key="1">
    <source>
        <dbReference type="SAM" id="Phobius"/>
    </source>
</evidence>
<dbReference type="GO" id="GO:0016020">
    <property type="term" value="C:membrane"/>
    <property type="evidence" value="ECO:0007669"/>
    <property type="project" value="TreeGrafter"/>
</dbReference>
<evidence type="ECO:0000313" key="4">
    <source>
        <dbReference type="Proteomes" id="UP000823388"/>
    </source>
</evidence>
<dbReference type="InterPro" id="IPR026961">
    <property type="entry name" value="PGG_dom"/>
</dbReference>
<gene>
    <name evidence="3" type="ORF">PVAP13_3NG249228</name>
</gene>
<dbReference type="PANTHER" id="PTHR24177:SF432">
    <property type="entry name" value="OS06G0286146 PROTEIN"/>
    <property type="match status" value="1"/>
</dbReference>
<keyword evidence="1" id="KW-0472">Membrane</keyword>
<protein>
    <recommendedName>
        <fullName evidence="2">PGG domain-containing protein</fullName>
    </recommendedName>
</protein>
<dbReference type="PANTHER" id="PTHR24177">
    <property type="entry name" value="CASKIN"/>
    <property type="match status" value="1"/>
</dbReference>
<dbReference type="AlphaFoldDB" id="A0A8T0U7D1"/>
<feature type="transmembrane region" description="Helical" evidence="1">
    <location>
        <begin position="67"/>
        <end position="94"/>
    </location>
</feature>
<dbReference type="Proteomes" id="UP000823388">
    <property type="component" value="Chromosome 3N"/>
</dbReference>
<feature type="transmembrane region" description="Helical" evidence="1">
    <location>
        <begin position="270"/>
        <end position="287"/>
    </location>
</feature>
<feature type="transmembrane region" description="Helical" evidence="1">
    <location>
        <begin position="557"/>
        <end position="577"/>
    </location>
</feature>
<feature type="transmembrane region" description="Helical" evidence="1">
    <location>
        <begin position="449"/>
        <end position="466"/>
    </location>
</feature>
<proteinExistence type="predicted"/>
<evidence type="ECO:0000259" key="2">
    <source>
        <dbReference type="Pfam" id="PF13962"/>
    </source>
</evidence>
<feature type="transmembrane region" description="Helical" evidence="1">
    <location>
        <begin position="526"/>
        <end position="545"/>
    </location>
</feature>
<feature type="transmembrane region" description="Helical" evidence="1">
    <location>
        <begin position="617"/>
        <end position="634"/>
    </location>
</feature>
<feature type="domain" description="PGG" evidence="2">
    <location>
        <begin position="609"/>
        <end position="724"/>
    </location>
</feature>
<feature type="domain" description="PGG" evidence="2">
    <location>
        <begin position="185"/>
        <end position="291"/>
    </location>
</feature>
<reference evidence="3" key="1">
    <citation type="submission" date="2020-05" db="EMBL/GenBank/DDBJ databases">
        <title>WGS assembly of Panicum virgatum.</title>
        <authorList>
            <person name="Lovell J.T."/>
            <person name="Jenkins J."/>
            <person name="Shu S."/>
            <person name="Juenger T.E."/>
            <person name="Schmutz J."/>
        </authorList>
    </citation>
    <scope>NUCLEOTIDE SEQUENCE</scope>
    <source>
        <strain evidence="3">AP13</strain>
    </source>
</reference>
<feature type="transmembrane region" description="Helical" evidence="1">
    <location>
        <begin position="409"/>
        <end position="428"/>
    </location>
</feature>
<feature type="transmembrane region" description="Helical" evidence="1">
    <location>
        <begin position="237"/>
        <end position="258"/>
    </location>
</feature>
<feature type="transmembrane region" description="Helical" evidence="1">
    <location>
        <begin position="701"/>
        <end position="723"/>
    </location>
</feature>
<evidence type="ECO:0000313" key="3">
    <source>
        <dbReference type="EMBL" id="KAG2616654.1"/>
    </source>
</evidence>